<organism evidence="2 3">
    <name type="scientific">Peterkaempfera bronchialis</name>
    <dbReference type="NCBI Taxonomy" id="2126346"/>
    <lineage>
        <taxon>Bacteria</taxon>
        <taxon>Bacillati</taxon>
        <taxon>Actinomycetota</taxon>
        <taxon>Actinomycetes</taxon>
        <taxon>Kitasatosporales</taxon>
        <taxon>Streptomycetaceae</taxon>
        <taxon>Peterkaempfera</taxon>
    </lineage>
</organism>
<dbReference type="KEGG" id="stri:C7M71_017905"/>
<dbReference type="OrthoDB" id="3870867at2"/>
<dbReference type="RefSeq" id="WP_114914421.1">
    <property type="nucleotide sequence ID" value="NZ_CP031264.1"/>
</dbReference>
<feature type="transmembrane region" description="Helical" evidence="1">
    <location>
        <begin position="12"/>
        <end position="32"/>
    </location>
</feature>
<dbReference type="EMBL" id="CP031264">
    <property type="protein sequence ID" value="AXI79011.1"/>
    <property type="molecule type" value="Genomic_DNA"/>
</dbReference>
<evidence type="ECO:0000256" key="1">
    <source>
        <dbReference type="SAM" id="Phobius"/>
    </source>
</evidence>
<sequence>MRSESVPRIGRGWYVVAVLSAVLALGMGVLGWRQLNQADRIAADPVKAQGTVTRLAAGTATYSQVDYTADGRTLHAADLRLPEDAAVGDPICLEYAKADPGAVRVCGQRYPQPAGVGLAQTSVPVGLGLLVVCLLRIRRHRRALAVRGGAVRTTAVFASEGVAAAAPRTRRRRRGGRRARR</sequence>
<gene>
    <name evidence="2" type="ORF">C7M71_017905</name>
</gene>
<protein>
    <recommendedName>
        <fullName evidence="4">DUF3592 domain-containing protein</fullName>
    </recommendedName>
</protein>
<dbReference type="Proteomes" id="UP000249340">
    <property type="component" value="Chromosome"/>
</dbReference>
<keyword evidence="1" id="KW-0472">Membrane</keyword>
<evidence type="ECO:0008006" key="4">
    <source>
        <dbReference type="Google" id="ProtNLM"/>
    </source>
</evidence>
<keyword evidence="3" id="KW-1185">Reference proteome</keyword>
<evidence type="ECO:0000313" key="3">
    <source>
        <dbReference type="Proteomes" id="UP000249340"/>
    </source>
</evidence>
<feature type="transmembrane region" description="Helical" evidence="1">
    <location>
        <begin position="118"/>
        <end position="137"/>
    </location>
</feature>
<evidence type="ECO:0000313" key="2">
    <source>
        <dbReference type="EMBL" id="AXI79011.1"/>
    </source>
</evidence>
<reference evidence="3" key="1">
    <citation type="submission" date="2018-07" db="EMBL/GenBank/DDBJ databases">
        <title>Streptacidiphilus bronchialis DSM 106435 chromosome.</title>
        <authorList>
            <person name="Batra D."/>
            <person name="Gulvik C.A."/>
        </authorList>
    </citation>
    <scope>NUCLEOTIDE SEQUENCE [LARGE SCALE GENOMIC DNA]</scope>
    <source>
        <strain evidence="3">DSM 106435</strain>
    </source>
</reference>
<keyword evidence="1" id="KW-1133">Transmembrane helix</keyword>
<keyword evidence="1" id="KW-0812">Transmembrane</keyword>
<proteinExistence type="predicted"/>
<dbReference type="AlphaFoldDB" id="A0A345SZ56"/>
<name>A0A345SZ56_9ACTN</name>
<accession>A0A345SZ56</accession>